<gene>
    <name evidence="2" type="ORF">SAPIO_CDS9873</name>
</gene>
<organism evidence="2 3">
    <name type="scientific">Pseudallescheria apiosperma</name>
    <name type="common">Scedosporium apiospermum</name>
    <dbReference type="NCBI Taxonomy" id="563466"/>
    <lineage>
        <taxon>Eukaryota</taxon>
        <taxon>Fungi</taxon>
        <taxon>Dikarya</taxon>
        <taxon>Ascomycota</taxon>
        <taxon>Pezizomycotina</taxon>
        <taxon>Sordariomycetes</taxon>
        <taxon>Hypocreomycetidae</taxon>
        <taxon>Microascales</taxon>
        <taxon>Microascaceae</taxon>
        <taxon>Scedosporium</taxon>
    </lineage>
</organism>
<dbReference type="OMA" id="VEWMEAN"/>
<dbReference type="InterPro" id="IPR041018">
    <property type="entry name" value="ADPRTs_Tse2"/>
</dbReference>
<dbReference type="OrthoDB" id="10266325at2759"/>
<dbReference type="Pfam" id="PF18648">
    <property type="entry name" value="ADPRTs_Tse2"/>
    <property type="match status" value="1"/>
</dbReference>
<name>A0A084FVU7_PSEDA</name>
<dbReference type="EMBL" id="JOWA01000154">
    <property type="protein sequence ID" value="KEZ39209.1"/>
    <property type="molecule type" value="Genomic_DNA"/>
</dbReference>
<dbReference type="GeneID" id="27728945"/>
<dbReference type="Proteomes" id="UP000028545">
    <property type="component" value="Unassembled WGS sequence"/>
</dbReference>
<keyword evidence="3" id="KW-1185">Reference proteome</keyword>
<reference evidence="2 3" key="1">
    <citation type="journal article" date="2014" name="Genome Announc.">
        <title>Draft genome sequence of the pathogenic fungus Scedosporium apiospermum.</title>
        <authorList>
            <person name="Vandeputte P."/>
            <person name="Ghamrawi S."/>
            <person name="Rechenmann M."/>
            <person name="Iltis A."/>
            <person name="Giraud S."/>
            <person name="Fleury M."/>
            <person name="Thornton C."/>
            <person name="Delhaes L."/>
            <person name="Meyer W."/>
            <person name="Papon N."/>
            <person name="Bouchara J.P."/>
        </authorList>
    </citation>
    <scope>NUCLEOTIDE SEQUENCE [LARGE SCALE GENOMIC DNA]</scope>
    <source>
        <strain evidence="2 3">IHEM 14462</strain>
    </source>
</reference>
<dbReference type="VEuPathDB" id="FungiDB:SAPIO_CDS9873"/>
<dbReference type="HOGENOM" id="CLU_2159048_0_0_1"/>
<accession>A0A084FVU7</accession>
<evidence type="ECO:0000313" key="3">
    <source>
        <dbReference type="Proteomes" id="UP000028545"/>
    </source>
</evidence>
<dbReference type="KEGG" id="sapo:SAPIO_CDS9873"/>
<evidence type="ECO:0000313" key="2">
    <source>
        <dbReference type="EMBL" id="KEZ39209.1"/>
    </source>
</evidence>
<evidence type="ECO:0000259" key="1">
    <source>
        <dbReference type="Pfam" id="PF18648"/>
    </source>
</evidence>
<dbReference type="RefSeq" id="XP_016639008.1">
    <property type="nucleotide sequence ID" value="XM_016791164.1"/>
</dbReference>
<sequence>MQPNTFSMQEIIRQNYDEAIEREEEGGSAETPFVFTIPKGTPIPGHLILINEYLARFSLQPSRAMSLKELNRSLDEFYDKNAIKETPGDWIDGHPYEDALDEGLDETWMAK</sequence>
<protein>
    <recommendedName>
        <fullName evidence="1">Tse2 ADP-ribosyltransferase toxin domain-containing protein</fullName>
    </recommendedName>
</protein>
<dbReference type="AlphaFoldDB" id="A0A084FVU7"/>
<proteinExistence type="predicted"/>
<comment type="caution">
    <text evidence="2">The sequence shown here is derived from an EMBL/GenBank/DDBJ whole genome shotgun (WGS) entry which is preliminary data.</text>
</comment>
<feature type="domain" description="Tse2 ADP-ribosyltransferase toxin" evidence="1">
    <location>
        <begin position="1"/>
        <end position="90"/>
    </location>
</feature>